<dbReference type="Proteomes" id="UP000014760">
    <property type="component" value="Unassembled WGS sequence"/>
</dbReference>
<dbReference type="EMBL" id="KB308897">
    <property type="protein sequence ID" value="ELT96153.1"/>
    <property type="molecule type" value="Genomic_DNA"/>
</dbReference>
<dbReference type="AlphaFoldDB" id="R7TQF4"/>
<reference evidence="2 4" key="2">
    <citation type="journal article" date="2013" name="Nature">
        <title>Insights into bilaterian evolution from three spiralian genomes.</title>
        <authorList>
            <person name="Simakov O."/>
            <person name="Marletaz F."/>
            <person name="Cho S.J."/>
            <person name="Edsinger-Gonzales E."/>
            <person name="Havlak P."/>
            <person name="Hellsten U."/>
            <person name="Kuo D.H."/>
            <person name="Larsson T."/>
            <person name="Lv J."/>
            <person name="Arendt D."/>
            <person name="Savage R."/>
            <person name="Osoegawa K."/>
            <person name="de Jong P."/>
            <person name="Grimwood J."/>
            <person name="Chapman J.A."/>
            <person name="Shapiro H."/>
            <person name="Aerts A."/>
            <person name="Otillar R.P."/>
            <person name="Terry A.Y."/>
            <person name="Boore J.L."/>
            <person name="Grigoriev I.V."/>
            <person name="Lindberg D.R."/>
            <person name="Seaver E.C."/>
            <person name="Weisblat D.A."/>
            <person name="Putnam N.H."/>
            <person name="Rokhsar D.S."/>
        </authorList>
    </citation>
    <scope>NUCLEOTIDE SEQUENCE</scope>
    <source>
        <strain evidence="2 4">I ESC-2004</strain>
    </source>
</reference>
<proteinExistence type="predicted"/>
<sequence>MSIQEKMSHAKLVRPCQAFWRAQTDCRYRMGNSMPCFKGASYSPGVPNKHEKEGDADLSSAMPGEGGKKTGRRSKYCVSSIEDVDSGQFTNSKLVIDSRELPMAPGQEYINTNLAYTHDTSKEAETAAARKSPAVEDFFETKGCENSAFEDTETDGEPSAVAAADLDTTNITVSSASYSTDVINTEDSTTVAETTFTTATAQRTTEPELTLPEAGHEILTRSTGLESQDSTELGSSIFNQPPQIIIENDYELTADTNVSHPTEEETFGAVAYDDASSANFDDTESLPIRSTESPQSGIRKSDLFYSETSGDSSSAPTVHKPQDTPTKNQNELDTDKIELEMFEQSEPQGNVFSLPPPPPDFLCNEVSTEENRELSELVMKIHTVQDNIHDAVADVSKSDEEKTLTVIENLFAMTAYRDELSAMEGHHEEMFVMEEIDLPAGTVIEDDIHNDHQLRTWYSEAVAQLNTEMTAKLVATCACSPLLKEHRMEHSHLWKLKEIGDRELHEEVDSYDDARDHFEIMGRYNQIIREESTSQILDIEPDVGMVETIRDFIKSKKEEQNGKPNCEAASGVSMSSMGVDAPVIHMQDASVATEPPSLEDLEERMKSLDDGLLADLVADVTNQGDDDQLKANNIRNLLQSHMETTTKLRDCHHNELKRHEALLREKLRQKHNNNNNQDDGGFDESGKDQAEEEYHRKCQNLKHKSSSFADILIEHSYVDCLLLSRNNMFSNESAVNTQILDTEPVFNYLQAGKLVDESFMQKLASNKSYDEETVDDLLSQYRQEHISLLKQKDLERQRMTEKLREKLQMRNADELQAKQDNANLNADFYAKIWEIEQENNLTDEEILKLIKEHLKTENRRKRRSQIIHEDTAADYVRIEEEKREKIRKLRNEEKVKSDEKLKEKLRSRKQKPSHTDIPQVPPPRKQKNQHSIGSQGCYENVQFNLP</sequence>
<dbReference type="HOGENOM" id="CLU_310851_0_0_1"/>
<feature type="compositionally biased region" description="Polar residues" evidence="1">
    <location>
        <begin position="306"/>
        <end position="316"/>
    </location>
</feature>
<reference evidence="3" key="3">
    <citation type="submission" date="2015-06" db="UniProtKB">
        <authorList>
            <consortium name="EnsemblMetazoa"/>
        </authorList>
    </citation>
    <scope>IDENTIFICATION</scope>
</reference>
<evidence type="ECO:0000313" key="3">
    <source>
        <dbReference type="EnsemblMetazoa" id="CapteP208250"/>
    </source>
</evidence>
<evidence type="ECO:0000313" key="2">
    <source>
        <dbReference type="EMBL" id="ELT96153.1"/>
    </source>
</evidence>
<reference evidence="4" key="1">
    <citation type="submission" date="2012-12" db="EMBL/GenBank/DDBJ databases">
        <authorList>
            <person name="Hellsten U."/>
            <person name="Grimwood J."/>
            <person name="Chapman J.A."/>
            <person name="Shapiro H."/>
            <person name="Aerts A."/>
            <person name="Otillar R.P."/>
            <person name="Terry A.Y."/>
            <person name="Boore J.L."/>
            <person name="Simakov O."/>
            <person name="Marletaz F."/>
            <person name="Cho S.-J."/>
            <person name="Edsinger-Gonzales E."/>
            <person name="Havlak P."/>
            <person name="Kuo D.-H."/>
            <person name="Larsson T."/>
            <person name="Lv J."/>
            <person name="Arendt D."/>
            <person name="Savage R."/>
            <person name="Osoegawa K."/>
            <person name="de Jong P."/>
            <person name="Lindberg D.R."/>
            <person name="Seaver E.C."/>
            <person name="Weisblat D.A."/>
            <person name="Putnam N.H."/>
            <person name="Grigoriev I.V."/>
            <person name="Rokhsar D.S."/>
        </authorList>
    </citation>
    <scope>NUCLEOTIDE SEQUENCE</scope>
    <source>
        <strain evidence="4">I ESC-2004</strain>
    </source>
</reference>
<dbReference type="EnsemblMetazoa" id="CapteT208250">
    <property type="protein sequence ID" value="CapteP208250"/>
    <property type="gene ID" value="CapteG208250"/>
</dbReference>
<feature type="region of interest" description="Disordered" evidence="1">
    <location>
        <begin position="892"/>
        <end position="946"/>
    </location>
</feature>
<feature type="region of interest" description="Disordered" evidence="1">
    <location>
        <begin position="42"/>
        <end position="73"/>
    </location>
</feature>
<name>R7TQF4_CAPTE</name>
<evidence type="ECO:0000313" key="4">
    <source>
        <dbReference type="Proteomes" id="UP000014760"/>
    </source>
</evidence>
<gene>
    <name evidence="2" type="ORF">CAPTEDRAFT_208250</name>
</gene>
<feature type="compositionally biased region" description="Polar residues" evidence="1">
    <location>
        <begin position="288"/>
        <end position="298"/>
    </location>
</feature>
<keyword evidence="4" id="KW-1185">Reference proteome</keyword>
<feature type="region of interest" description="Disordered" evidence="1">
    <location>
        <begin position="270"/>
        <end position="330"/>
    </location>
</feature>
<evidence type="ECO:0000256" key="1">
    <source>
        <dbReference type="SAM" id="MobiDB-lite"/>
    </source>
</evidence>
<organism evidence="2">
    <name type="scientific">Capitella teleta</name>
    <name type="common">Polychaete worm</name>
    <dbReference type="NCBI Taxonomy" id="283909"/>
    <lineage>
        <taxon>Eukaryota</taxon>
        <taxon>Metazoa</taxon>
        <taxon>Spiralia</taxon>
        <taxon>Lophotrochozoa</taxon>
        <taxon>Annelida</taxon>
        <taxon>Polychaeta</taxon>
        <taxon>Sedentaria</taxon>
        <taxon>Scolecida</taxon>
        <taxon>Capitellidae</taxon>
        <taxon>Capitella</taxon>
    </lineage>
</organism>
<dbReference type="EMBL" id="AMQN01011485">
    <property type="status" value="NOT_ANNOTATED_CDS"/>
    <property type="molecule type" value="Genomic_DNA"/>
</dbReference>
<feature type="region of interest" description="Disordered" evidence="1">
    <location>
        <begin position="668"/>
        <end position="691"/>
    </location>
</feature>
<accession>R7TQF4</accession>
<protein>
    <submittedName>
        <fullName evidence="2 3">Uncharacterized protein</fullName>
    </submittedName>
</protein>
<feature type="compositionally biased region" description="Basic and acidic residues" evidence="1">
    <location>
        <begin position="892"/>
        <end position="904"/>
    </location>
</feature>